<dbReference type="InterPro" id="IPR043519">
    <property type="entry name" value="NT_sf"/>
</dbReference>
<keyword evidence="5" id="KW-0479">Metal-binding</keyword>
<evidence type="ECO:0000259" key="10">
    <source>
        <dbReference type="Pfam" id="PF01909"/>
    </source>
</evidence>
<evidence type="ECO:0000256" key="5">
    <source>
        <dbReference type="ARBA" id="ARBA00022723"/>
    </source>
</evidence>
<evidence type="ECO:0000256" key="3">
    <source>
        <dbReference type="ARBA" id="ARBA00022679"/>
    </source>
</evidence>
<dbReference type="RefSeq" id="WP_317081529.1">
    <property type="nucleotide sequence ID" value="NZ_CP136594.1"/>
</dbReference>
<keyword evidence="2" id="KW-1277">Toxin-antitoxin system</keyword>
<evidence type="ECO:0000256" key="7">
    <source>
        <dbReference type="ARBA" id="ARBA00022840"/>
    </source>
</evidence>
<evidence type="ECO:0000256" key="4">
    <source>
        <dbReference type="ARBA" id="ARBA00022695"/>
    </source>
</evidence>
<comment type="similarity">
    <text evidence="9">Belongs to the MntA antitoxin family.</text>
</comment>
<evidence type="ECO:0000256" key="8">
    <source>
        <dbReference type="ARBA" id="ARBA00022842"/>
    </source>
</evidence>
<reference evidence="11 12" key="1">
    <citation type="submission" date="2023-10" db="EMBL/GenBank/DDBJ databases">
        <title>Complete genome sequence of a Sphingomonadaceae bacterium.</title>
        <authorList>
            <person name="Yan C."/>
        </authorList>
    </citation>
    <scope>NUCLEOTIDE SEQUENCE [LARGE SCALE GENOMIC DNA]</scope>
    <source>
        <strain evidence="11 12">SCSIO 66989</strain>
    </source>
</reference>
<evidence type="ECO:0000256" key="2">
    <source>
        <dbReference type="ARBA" id="ARBA00022649"/>
    </source>
</evidence>
<protein>
    <submittedName>
        <fullName evidence="11">Nucleotidyltransferase domain-containing protein</fullName>
        <ecNumber evidence="11">2.7.7.-</ecNumber>
    </submittedName>
</protein>
<proteinExistence type="inferred from homology"/>
<evidence type="ECO:0000256" key="6">
    <source>
        <dbReference type="ARBA" id="ARBA00022741"/>
    </source>
</evidence>
<organism evidence="11 12">
    <name type="scientific">Alterisphingorhabdus coralli</name>
    <dbReference type="NCBI Taxonomy" id="3071408"/>
    <lineage>
        <taxon>Bacteria</taxon>
        <taxon>Pseudomonadati</taxon>
        <taxon>Pseudomonadota</taxon>
        <taxon>Alphaproteobacteria</taxon>
        <taxon>Sphingomonadales</taxon>
        <taxon>Sphingomonadaceae</taxon>
        <taxon>Alterisphingorhabdus (ex Yan et al. 2024)</taxon>
    </lineage>
</organism>
<feature type="domain" description="Polymerase nucleotidyl transferase" evidence="10">
    <location>
        <begin position="22"/>
        <end position="93"/>
    </location>
</feature>
<evidence type="ECO:0000313" key="12">
    <source>
        <dbReference type="Proteomes" id="UP001302429"/>
    </source>
</evidence>
<dbReference type="EMBL" id="CP136594">
    <property type="protein sequence ID" value="WOE75006.1"/>
    <property type="molecule type" value="Genomic_DNA"/>
</dbReference>
<dbReference type="PANTHER" id="PTHR33571:SF14">
    <property type="entry name" value="PROTEIN ADENYLYLTRANSFERASE MJ0435-RELATED"/>
    <property type="match status" value="1"/>
</dbReference>
<dbReference type="InterPro" id="IPR002934">
    <property type="entry name" value="Polymerase_NTP_transf_dom"/>
</dbReference>
<dbReference type="EC" id="2.7.7.-" evidence="11"/>
<dbReference type="GO" id="GO:0016779">
    <property type="term" value="F:nucleotidyltransferase activity"/>
    <property type="evidence" value="ECO:0007669"/>
    <property type="project" value="UniProtKB-KW"/>
</dbReference>
<evidence type="ECO:0000256" key="1">
    <source>
        <dbReference type="ARBA" id="ARBA00001946"/>
    </source>
</evidence>
<dbReference type="GO" id="GO:0005524">
    <property type="term" value="F:ATP binding"/>
    <property type="evidence" value="ECO:0007669"/>
    <property type="project" value="UniProtKB-KW"/>
</dbReference>
<sequence>MTQKDILDTLRQQEAQLRKAGLSALYLFGSVARNEAGSSSDIDLACDIDDAKPIGVLGLLSLQSGLKKALAQEVDLVERAALRGAVQREFMADMVRVF</sequence>
<comment type="cofactor">
    <cofactor evidence="1">
        <name>Mg(2+)</name>
        <dbReference type="ChEBI" id="CHEBI:18420"/>
    </cofactor>
</comment>
<dbReference type="SUPFAM" id="SSF81301">
    <property type="entry name" value="Nucleotidyltransferase"/>
    <property type="match status" value="1"/>
</dbReference>
<keyword evidence="12" id="KW-1185">Reference proteome</keyword>
<name>A0AA97F7Q3_9SPHN</name>
<evidence type="ECO:0000313" key="11">
    <source>
        <dbReference type="EMBL" id="WOE75006.1"/>
    </source>
</evidence>
<dbReference type="InterPro" id="IPR052038">
    <property type="entry name" value="Type-VII_TA_antitoxin"/>
</dbReference>
<dbReference type="PANTHER" id="PTHR33571">
    <property type="entry name" value="SSL8005 PROTEIN"/>
    <property type="match status" value="1"/>
</dbReference>
<keyword evidence="7" id="KW-0067">ATP-binding</keyword>
<gene>
    <name evidence="11" type="ORF">RB602_14395</name>
</gene>
<keyword evidence="3 11" id="KW-0808">Transferase</keyword>
<dbReference type="KEGG" id="acoa:RB602_14395"/>
<keyword evidence="8" id="KW-0460">Magnesium</keyword>
<keyword evidence="4 11" id="KW-0548">Nucleotidyltransferase</keyword>
<dbReference type="Pfam" id="PF01909">
    <property type="entry name" value="NTP_transf_2"/>
    <property type="match status" value="1"/>
</dbReference>
<dbReference type="GO" id="GO:0046872">
    <property type="term" value="F:metal ion binding"/>
    <property type="evidence" value="ECO:0007669"/>
    <property type="project" value="UniProtKB-KW"/>
</dbReference>
<accession>A0AA97F7Q3</accession>
<dbReference type="Gene3D" id="3.30.460.10">
    <property type="entry name" value="Beta Polymerase, domain 2"/>
    <property type="match status" value="1"/>
</dbReference>
<dbReference type="Proteomes" id="UP001302429">
    <property type="component" value="Chromosome"/>
</dbReference>
<keyword evidence="6" id="KW-0547">Nucleotide-binding</keyword>
<evidence type="ECO:0000256" key="9">
    <source>
        <dbReference type="ARBA" id="ARBA00038276"/>
    </source>
</evidence>
<dbReference type="CDD" id="cd05403">
    <property type="entry name" value="NT_KNTase_like"/>
    <property type="match status" value="1"/>
</dbReference>
<dbReference type="AlphaFoldDB" id="A0AA97F7Q3"/>